<protein>
    <submittedName>
        <fullName evidence="2">GT2 family glycosyltransferase</fullName>
    </submittedName>
</protein>
<reference evidence="2 3" key="1">
    <citation type="submission" date="2018-03" db="EMBL/GenBank/DDBJ databases">
        <title>Genomic Encyclopedia of Type Strains, Phase III (KMG-III): the genomes of soil and plant-associated and newly described type strains.</title>
        <authorList>
            <person name="Whitman W."/>
        </authorList>
    </citation>
    <scope>NUCLEOTIDE SEQUENCE [LARGE SCALE GENOMIC DNA]</scope>
    <source>
        <strain evidence="2 3">CGMCC 4.7125</strain>
    </source>
</reference>
<dbReference type="RefSeq" id="WP_219927189.1">
    <property type="nucleotide sequence ID" value="NZ_PVNH01000005.1"/>
</dbReference>
<dbReference type="EMBL" id="PVNH01000005">
    <property type="protein sequence ID" value="PRX47914.1"/>
    <property type="molecule type" value="Genomic_DNA"/>
</dbReference>
<dbReference type="PANTHER" id="PTHR43685:SF2">
    <property type="entry name" value="GLYCOSYLTRANSFERASE 2-LIKE DOMAIN-CONTAINING PROTEIN"/>
    <property type="match status" value="1"/>
</dbReference>
<sequence>MTIVDIMLPYYGPVDLMRETVRSVLAQDDPHWRLTVVDDGYPDASIPGWFAALGEPRVRYVRNERNLGANRNYQKCLGLIEHELAVIMGADDVMLPNYVGTVREAYRAHPDVAMLQPGVRIIDERGRHTCGLVDNAKRRLYAPKVLGTRTMSGEEAAVSLLRGNWLYFPSLCWRSAAIKEIGFREGLDVVQDLGLVLDLIYRGEKLLVDSTVCFHYRRHSASDSSWRALAGTRFVEERRFFLDTAKRAAELGWSRAARVARTHLSSRLNALTLLPSAIRAHHRTGVSNLTKHVLGVGD</sequence>
<keyword evidence="2" id="KW-0808">Transferase</keyword>
<feature type="domain" description="Glycosyltransferase 2-like" evidence="1">
    <location>
        <begin position="6"/>
        <end position="129"/>
    </location>
</feature>
<dbReference type="Pfam" id="PF00535">
    <property type="entry name" value="Glycos_transf_2"/>
    <property type="match status" value="1"/>
</dbReference>
<dbReference type="AlphaFoldDB" id="A0A2T0LVR1"/>
<dbReference type="InterPro" id="IPR029044">
    <property type="entry name" value="Nucleotide-diphossugar_trans"/>
</dbReference>
<dbReference type="SUPFAM" id="SSF53448">
    <property type="entry name" value="Nucleotide-diphospho-sugar transferases"/>
    <property type="match status" value="1"/>
</dbReference>
<comment type="caution">
    <text evidence="2">The sequence shown here is derived from an EMBL/GenBank/DDBJ whole genome shotgun (WGS) entry which is preliminary data.</text>
</comment>
<dbReference type="InterPro" id="IPR001173">
    <property type="entry name" value="Glyco_trans_2-like"/>
</dbReference>
<dbReference type="Proteomes" id="UP000238362">
    <property type="component" value="Unassembled WGS sequence"/>
</dbReference>
<dbReference type="Gene3D" id="3.90.550.10">
    <property type="entry name" value="Spore Coat Polysaccharide Biosynthesis Protein SpsA, Chain A"/>
    <property type="match status" value="1"/>
</dbReference>
<proteinExistence type="predicted"/>
<name>A0A2T0LVR1_9PSEU</name>
<evidence type="ECO:0000313" key="2">
    <source>
        <dbReference type="EMBL" id="PRX47914.1"/>
    </source>
</evidence>
<evidence type="ECO:0000259" key="1">
    <source>
        <dbReference type="Pfam" id="PF00535"/>
    </source>
</evidence>
<accession>A0A2T0LVR1</accession>
<evidence type="ECO:0000313" key="3">
    <source>
        <dbReference type="Proteomes" id="UP000238362"/>
    </source>
</evidence>
<keyword evidence="3" id="KW-1185">Reference proteome</keyword>
<dbReference type="GO" id="GO:0016740">
    <property type="term" value="F:transferase activity"/>
    <property type="evidence" value="ECO:0007669"/>
    <property type="project" value="UniProtKB-KW"/>
</dbReference>
<gene>
    <name evidence="2" type="ORF">B0I33_105498</name>
</gene>
<dbReference type="InterPro" id="IPR050834">
    <property type="entry name" value="Glycosyltransf_2"/>
</dbReference>
<organism evidence="2 3">
    <name type="scientific">Prauserella shujinwangii</name>
    <dbReference type="NCBI Taxonomy" id="1453103"/>
    <lineage>
        <taxon>Bacteria</taxon>
        <taxon>Bacillati</taxon>
        <taxon>Actinomycetota</taxon>
        <taxon>Actinomycetes</taxon>
        <taxon>Pseudonocardiales</taxon>
        <taxon>Pseudonocardiaceae</taxon>
        <taxon>Prauserella</taxon>
    </lineage>
</organism>
<dbReference type="PANTHER" id="PTHR43685">
    <property type="entry name" value="GLYCOSYLTRANSFERASE"/>
    <property type="match status" value="1"/>
</dbReference>